<evidence type="ECO:0000313" key="3">
    <source>
        <dbReference type="Proteomes" id="UP000325672"/>
    </source>
</evidence>
<dbReference type="AlphaFoldDB" id="A0A5N6SD89"/>
<keyword evidence="3" id="KW-1185">Reference proteome</keyword>
<evidence type="ECO:0000313" key="2">
    <source>
        <dbReference type="EMBL" id="KAE8131353.1"/>
    </source>
</evidence>
<dbReference type="EMBL" id="ML743664">
    <property type="protein sequence ID" value="KAE8131353.1"/>
    <property type="molecule type" value="Genomic_DNA"/>
</dbReference>
<protein>
    <submittedName>
        <fullName evidence="2">Uncharacterized protein</fullName>
    </submittedName>
</protein>
<evidence type="ECO:0000256" key="1">
    <source>
        <dbReference type="SAM" id="MobiDB-lite"/>
    </source>
</evidence>
<accession>A0A5N6SD89</accession>
<feature type="region of interest" description="Disordered" evidence="1">
    <location>
        <begin position="80"/>
        <end position="99"/>
    </location>
</feature>
<dbReference type="RefSeq" id="XP_031907416.1">
    <property type="nucleotide sequence ID" value="XM_032058140.1"/>
</dbReference>
<reference evidence="2 3" key="1">
    <citation type="submission" date="2019-04" db="EMBL/GenBank/DDBJ databases">
        <title>Friends and foes A comparative genomics study of 23 Aspergillus species from section Flavi.</title>
        <authorList>
            <consortium name="DOE Joint Genome Institute"/>
            <person name="Kjaerbolling I."/>
            <person name="Vesth T."/>
            <person name="Frisvad J.C."/>
            <person name="Nybo J.L."/>
            <person name="Theobald S."/>
            <person name="Kildgaard S."/>
            <person name="Isbrandt T."/>
            <person name="Kuo A."/>
            <person name="Sato A."/>
            <person name="Lyhne E.K."/>
            <person name="Kogle M.E."/>
            <person name="Wiebenga A."/>
            <person name="Kun R.S."/>
            <person name="Lubbers R.J."/>
            <person name="Makela M.R."/>
            <person name="Barry K."/>
            <person name="Chovatia M."/>
            <person name="Clum A."/>
            <person name="Daum C."/>
            <person name="Haridas S."/>
            <person name="He G."/>
            <person name="LaButti K."/>
            <person name="Lipzen A."/>
            <person name="Mondo S."/>
            <person name="Riley R."/>
            <person name="Salamov A."/>
            <person name="Simmons B.A."/>
            <person name="Magnuson J.K."/>
            <person name="Henrissat B."/>
            <person name="Mortensen U.H."/>
            <person name="Larsen T.O."/>
            <person name="Devries R.P."/>
            <person name="Grigoriev I.V."/>
            <person name="Machida M."/>
            <person name="Baker S.E."/>
            <person name="Andersen M.R."/>
        </authorList>
    </citation>
    <scope>NUCLEOTIDE SEQUENCE [LARGE SCALE GENOMIC DNA]</scope>
    <source>
        <strain evidence="2 3">CBS 117625</strain>
    </source>
</reference>
<dbReference type="Proteomes" id="UP000325672">
    <property type="component" value="Unassembled WGS sequence"/>
</dbReference>
<gene>
    <name evidence="2" type="ORF">BDV38DRAFT_276034</name>
</gene>
<dbReference type="GeneID" id="43642350"/>
<proteinExistence type="predicted"/>
<name>A0A5N6SD89_ASPPS</name>
<dbReference type="OrthoDB" id="5428081at2759"/>
<organism evidence="2 3">
    <name type="scientific">Aspergillus pseudotamarii</name>
    <dbReference type="NCBI Taxonomy" id="132259"/>
    <lineage>
        <taxon>Eukaryota</taxon>
        <taxon>Fungi</taxon>
        <taxon>Dikarya</taxon>
        <taxon>Ascomycota</taxon>
        <taxon>Pezizomycotina</taxon>
        <taxon>Eurotiomycetes</taxon>
        <taxon>Eurotiomycetidae</taxon>
        <taxon>Eurotiales</taxon>
        <taxon>Aspergillaceae</taxon>
        <taxon>Aspergillus</taxon>
        <taxon>Aspergillus subgen. Circumdati</taxon>
    </lineage>
</organism>
<sequence>MASTQKARRLILTTAVVSITIAGTLYGAGIKTDREVTQTVQKKEEATIDERITSLRDMRQNLAAKKGLVEQQIRDLDARIEERKQKGLDGSKREPPHNG</sequence>